<keyword evidence="1" id="KW-0175">Coiled coil</keyword>
<dbReference type="InterPro" id="IPR002525">
    <property type="entry name" value="Transp_IS110-like_N"/>
</dbReference>
<organism evidence="4 5">
    <name type="scientific">Pseudomonas knackmussii</name>
    <dbReference type="NCBI Taxonomy" id="65741"/>
    <lineage>
        <taxon>Bacteria</taxon>
        <taxon>Pseudomonadati</taxon>
        <taxon>Pseudomonadota</taxon>
        <taxon>Gammaproteobacteria</taxon>
        <taxon>Pseudomonadales</taxon>
        <taxon>Pseudomonadaceae</taxon>
        <taxon>Pseudomonas</taxon>
    </lineage>
</organism>
<dbReference type="InterPro" id="IPR003346">
    <property type="entry name" value="Transposase_20"/>
</dbReference>
<dbReference type="Proteomes" id="UP000831189">
    <property type="component" value="Chromosome"/>
</dbReference>
<keyword evidence="5" id="KW-1185">Reference proteome</keyword>
<feature type="coiled-coil region" evidence="1">
    <location>
        <begin position="131"/>
        <end position="187"/>
    </location>
</feature>
<evidence type="ECO:0000256" key="1">
    <source>
        <dbReference type="SAM" id="Coils"/>
    </source>
</evidence>
<dbReference type="Pfam" id="PF01548">
    <property type="entry name" value="DEDD_Tnp_IS110"/>
    <property type="match status" value="1"/>
</dbReference>
<dbReference type="PANTHER" id="PTHR33055">
    <property type="entry name" value="TRANSPOSASE FOR INSERTION SEQUENCE ELEMENT IS1111A"/>
    <property type="match status" value="1"/>
</dbReference>
<evidence type="ECO:0000259" key="2">
    <source>
        <dbReference type="Pfam" id="PF01548"/>
    </source>
</evidence>
<dbReference type="NCBIfam" id="NF033542">
    <property type="entry name" value="transpos_IS110"/>
    <property type="match status" value="1"/>
</dbReference>
<evidence type="ECO:0000313" key="4">
    <source>
        <dbReference type="EMBL" id="UPQ83487.1"/>
    </source>
</evidence>
<accession>A0ABY4KRK7</accession>
<reference evidence="4 5" key="1">
    <citation type="submission" date="2022-04" db="EMBL/GenBank/DDBJ databases">
        <title>Pseudomonas knackmussii B09-2.</title>
        <authorList>
            <person name="Deng Y."/>
        </authorList>
    </citation>
    <scope>NUCLEOTIDE SEQUENCE [LARGE SCALE GENOMIC DNA]</scope>
    <source>
        <strain evidence="4 5">B09-2</strain>
    </source>
</reference>
<proteinExistence type="predicted"/>
<gene>
    <name evidence="4" type="ORF">M0M42_03505</name>
</gene>
<feature type="domain" description="Transposase IS116/IS110/IS902 C-terminal" evidence="3">
    <location>
        <begin position="196"/>
        <end position="278"/>
    </location>
</feature>
<dbReference type="InterPro" id="IPR047650">
    <property type="entry name" value="Transpos_IS110"/>
</dbReference>
<dbReference type="EMBL" id="CP096208">
    <property type="protein sequence ID" value="UPQ83487.1"/>
    <property type="molecule type" value="Genomic_DNA"/>
</dbReference>
<evidence type="ECO:0000259" key="3">
    <source>
        <dbReference type="Pfam" id="PF02371"/>
    </source>
</evidence>
<sequence>MSTVAGIDIAKATFDIATLHPNGKYHTKGKLTNNDSGFEALRVWLGKHTEPDAWIVMEATGVYHEPLAEYLYERGYRVCVVNPACIKKYGESRLQRVKTDKIDSKLIALYGVTHLGQLKAWKPVAPAYRRLRALVRRLEDLQEMVQMERNRVGVSEASVRPLVQAMIAQIEQQIAETLKAIKQHIDDDPDLRNKRDLLVSIQGISDRTASLLLAEQGDPLQYKDGRALVAFAGLNPKLQESGKHRGHVTISRMGSARLRAGLYMPAVTALTYNPAITALKKRLEAKGKAGKQIVCAAMRKLLHIAYGVLKSGQPFDARLAIAR</sequence>
<name>A0ABY4KRK7_9PSED</name>
<evidence type="ECO:0000313" key="5">
    <source>
        <dbReference type="Proteomes" id="UP000831189"/>
    </source>
</evidence>
<protein>
    <submittedName>
        <fullName evidence="4">IS110 family transposase</fullName>
    </submittedName>
</protein>
<feature type="domain" description="Transposase IS110-like N-terminal" evidence="2">
    <location>
        <begin position="5"/>
        <end position="152"/>
    </location>
</feature>
<dbReference type="Pfam" id="PF02371">
    <property type="entry name" value="Transposase_20"/>
    <property type="match status" value="1"/>
</dbReference>
<dbReference type="PANTHER" id="PTHR33055:SF3">
    <property type="entry name" value="PUTATIVE TRANSPOSASE FOR IS117-RELATED"/>
    <property type="match status" value="1"/>
</dbReference>